<protein>
    <submittedName>
        <fullName evidence="5">ES8L3 protein</fullName>
    </submittedName>
</protein>
<dbReference type="PANTHER" id="PTHR12287:SF22">
    <property type="entry name" value="EPIDERMAL GROWTH FACTOR RECEPTOR KINASE SUBSTRATE 8-LIKE PROTEIN 3"/>
    <property type="match status" value="1"/>
</dbReference>
<dbReference type="GO" id="GO:0035023">
    <property type="term" value="P:regulation of Rho protein signal transduction"/>
    <property type="evidence" value="ECO:0007669"/>
    <property type="project" value="TreeGrafter"/>
</dbReference>
<sequence length="177" mass="19270">RDEHPEGHRIPAYIPVFSDGWLPPRMLPPGTALPEEQVSAGAAGGRAAPCPQGALTRVPVQAPATTHRDSPMEGPPFPGRELVQAQDEFQGRNAQELSVRRGDVLQVVLDQRKKWWLVQNSRGDKGYVPSSILGPPGSGYKAQDTRNQGSPPVLHLGSPPEEVTAWLQDKGFSRLYV</sequence>
<feature type="region of interest" description="Disordered" evidence="3">
    <location>
        <begin position="134"/>
        <end position="158"/>
    </location>
</feature>
<dbReference type="InterPro" id="IPR039801">
    <property type="entry name" value="EPS8-like"/>
</dbReference>
<evidence type="ECO:0000259" key="4">
    <source>
        <dbReference type="PROSITE" id="PS50002"/>
    </source>
</evidence>
<comment type="caution">
    <text evidence="5">The sequence shown here is derived from an EMBL/GenBank/DDBJ whole genome shotgun (WGS) entry which is preliminary data.</text>
</comment>
<feature type="compositionally biased region" description="Low complexity" evidence="3">
    <location>
        <begin position="45"/>
        <end position="54"/>
    </location>
</feature>
<feature type="domain" description="SH3" evidence="4">
    <location>
        <begin position="78"/>
        <end position="138"/>
    </location>
</feature>
<gene>
    <name evidence="5" type="primary">Eps8l3</name>
    <name evidence="5" type="ORF">CRYUND_R15429</name>
</gene>
<accession>A0A7K4LWA3</accession>
<dbReference type="InterPro" id="IPR001452">
    <property type="entry name" value="SH3_domain"/>
</dbReference>
<feature type="non-terminal residue" evidence="5">
    <location>
        <position position="177"/>
    </location>
</feature>
<dbReference type="GO" id="GO:0032587">
    <property type="term" value="C:ruffle membrane"/>
    <property type="evidence" value="ECO:0007669"/>
    <property type="project" value="TreeGrafter"/>
</dbReference>
<dbReference type="GO" id="GO:0003779">
    <property type="term" value="F:actin binding"/>
    <property type="evidence" value="ECO:0007669"/>
    <property type="project" value="TreeGrafter"/>
</dbReference>
<dbReference type="InterPro" id="IPR036028">
    <property type="entry name" value="SH3-like_dom_sf"/>
</dbReference>
<dbReference type="InterPro" id="IPR013761">
    <property type="entry name" value="SAM/pointed_sf"/>
</dbReference>
<dbReference type="SUPFAM" id="SSF50044">
    <property type="entry name" value="SH3-domain"/>
    <property type="match status" value="1"/>
</dbReference>
<dbReference type="Proteomes" id="UP000534426">
    <property type="component" value="Unassembled WGS sequence"/>
</dbReference>
<proteinExistence type="predicted"/>
<feature type="non-terminal residue" evidence="5">
    <location>
        <position position="1"/>
    </location>
</feature>
<dbReference type="SMART" id="SM00326">
    <property type="entry name" value="SH3"/>
    <property type="match status" value="1"/>
</dbReference>
<dbReference type="AlphaFoldDB" id="A0A7K4LWA3"/>
<dbReference type="EMBL" id="VWPW01024730">
    <property type="protein sequence ID" value="NWJ08229.1"/>
    <property type="molecule type" value="Genomic_DNA"/>
</dbReference>
<feature type="region of interest" description="Disordered" evidence="3">
    <location>
        <begin position="27"/>
        <end position="89"/>
    </location>
</feature>
<keyword evidence="6" id="KW-1185">Reference proteome</keyword>
<evidence type="ECO:0000313" key="6">
    <source>
        <dbReference type="Proteomes" id="UP000534426"/>
    </source>
</evidence>
<dbReference type="Gene3D" id="1.10.150.50">
    <property type="entry name" value="Transcription Factor, Ets-1"/>
    <property type="match status" value="1"/>
</dbReference>
<dbReference type="GO" id="GO:0007266">
    <property type="term" value="P:Rho protein signal transduction"/>
    <property type="evidence" value="ECO:0007669"/>
    <property type="project" value="TreeGrafter"/>
</dbReference>
<evidence type="ECO:0000256" key="3">
    <source>
        <dbReference type="SAM" id="MobiDB-lite"/>
    </source>
</evidence>
<reference evidence="5 6" key="1">
    <citation type="submission" date="2019-09" db="EMBL/GenBank/DDBJ databases">
        <title>Bird 10,000 Genomes (B10K) Project - Family phase.</title>
        <authorList>
            <person name="Zhang G."/>
        </authorList>
    </citation>
    <scope>NUCLEOTIDE SEQUENCE [LARGE SCALE GENOMIC DNA]</scope>
    <source>
        <strain evidence="5">B10K-MSB-37135</strain>
        <tissue evidence="5">Heart</tissue>
    </source>
</reference>
<dbReference type="GO" id="GO:1900029">
    <property type="term" value="P:positive regulation of ruffle assembly"/>
    <property type="evidence" value="ECO:0007669"/>
    <property type="project" value="TreeGrafter"/>
</dbReference>
<dbReference type="GO" id="GO:0031982">
    <property type="term" value="C:vesicle"/>
    <property type="evidence" value="ECO:0007669"/>
    <property type="project" value="TreeGrafter"/>
</dbReference>
<name>A0A7K4LWA3_9AVES</name>
<dbReference type="PROSITE" id="PS50002">
    <property type="entry name" value="SH3"/>
    <property type="match status" value="1"/>
</dbReference>
<dbReference type="Gene3D" id="2.30.30.40">
    <property type="entry name" value="SH3 Domains"/>
    <property type="match status" value="1"/>
</dbReference>
<evidence type="ECO:0000256" key="2">
    <source>
        <dbReference type="PROSITE-ProRule" id="PRU00192"/>
    </source>
</evidence>
<dbReference type="Pfam" id="PF00018">
    <property type="entry name" value="SH3_1"/>
    <property type="match status" value="1"/>
</dbReference>
<dbReference type="PANTHER" id="PTHR12287">
    <property type="entry name" value="EPIDERMAL GROWTH FACTOR RECEPTOR KINASE SUBSTRATE EPS8-RELATED PROTEIN"/>
    <property type="match status" value="1"/>
</dbReference>
<keyword evidence="1 2" id="KW-0728">SH3 domain</keyword>
<evidence type="ECO:0000256" key="1">
    <source>
        <dbReference type="ARBA" id="ARBA00022443"/>
    </source>
</evidence>
<organism evidence="5 6">
    <name type="scientific">Crypturellus undulatus</name>
    <dbReference type="NCBI Taxonomy" id="48396"/>
    <lineage>
        <taxon>Eukaryota</taxon>
        <taxon>Metazoa</taxon>
        <taxon>Chordata</taxon>
        <taxon>Craniata</taxon>
        <taxon>Vertebrata</taxon>
        <taxon>Euteleostomi</taxon>
        <taxon>Archelosauria</taxon>
        <taxon>Archosauria</taxon>
        <taxon>Dinosauria</taxon>
        <taxon>Saurischia</taxon>
        <taxon>Theropoda</taxon>
        <taxon>Coelurosauria</taxon>
        <taxon>Aves</taxon>
        <taxon>Palaeognathae</taxon>
        <taxon>Tinamiformes</taxon>
        <taxon>Tinamidae</taxon>
        <taxon>Crypturellus</taxon>
    </lineage>
</organism>
<evidence type="ECO:0000313" key="5">
    <source>
        <dbReference type="EMBL" id="NWJ08229.1"/>
    </source>
</evidence>